<feature type="domain" description="Fatty acid desaturase" evidence="2">
    <location>
        <begin position="55"/>
        <end position="288"/>
    </location>
</feature>
<keyword evidence="1" id="KW-0472">Membrane</keyword>
<dbReference type="Proteomes" id="UP000295765">
    <property type="component" value="Unassembled WGS sequence"/>
</dbReference>
<proteinExistence type="predicted"/>
<comment type="caution">
    <text evidence="3">The sequence shown here is derived from an EMBL/GenBank/DDBJ whole genome shotgun (WGS) entry which is preliminary data.</text>
</comment>
<organism evidence="3 4">
    <name type="scientific">Plasticicumulans lactativorans</name>
    <dbReference type="NCBI Taxonomy" id="1133106"/>
    <lineage>
        <taxon>Bacteria</taxon>
        <taxon>Pseudomonadati</taxon>
        <taxon>Pseudomonadota</taxon>
        <taxon>Gammaproteobacteria</taxon>
        <taxon>Candidatus Competibacteraceae</taxon>
        <taxon>Plasticicumulans</taxon>
    </lineage>
</organism>
<keyword evidence="1" id="KW-0812">Transmembrane</keyword>
<protein>
    <submittedName>
        <fullName evidence="3">Fatty acid desaturase</fullName>
    </submittedName>
</protein>
<keyword evidence="4" id="KW-1185">Reference proteome</keyword>
<dbReference type="GO" id="GO:0006629">
    <property type="term" value="P:lipid metabolic process"/>
    <property type="evidence" value="ECO:0007669"/>
    <property type="project" value="InterPro"/>
</dbReference>
<gene>
    <name evidence="3" type="ORF">EV699_12012</name>
</gene>
<evidence type="ECO:0000313" key="4">
    <source>
        <dbReference type="Proteomes" id="UP000295765"/>
    </source>
</evidence>
<feature type="transmembrane region" description="Helical" evidence="1">
    <location>
        <begin position="185"/>
        <end position="202"/>
    </location>
</feature>
<evidence type="ECO:0000313" key="3">
    <source>
        <dbReference type="EMBL" id="TCO79234.1"/>
    </source>
</evidence>
<dbReference type="RefSeq" id="WP_132544760.1">
    <property type="nucleotide sequence ID" value="NZ_SLWY01000020.1"/>
</dbReference>
<dbReference type="InterPro" id="IPR005804">
    <property type="entry name" value="FA_desaturase_dom"/>
</dbReference>
<feature type="transmembrane region" description="Helical" evidence="1">
    <location>
        <begin position="30"/>
        <end position="50"/>
    </location>
</feature>
<accession>A0A4R2KYR9</accession>
<sequence length="320" mass="36838">MLPIPVEIERRALPRDLTDQVNQLVGARPVPFTITLVSAWVVIFGAIGLAQWIGTWWAALGAILIVATRMNVLALLVHDQVHLLGYRHRFGDLLVNLFCAYPLVILTVEGYAQIHLAHHRDYFTPDDPDHVRKSGPEWSFPKSRPEFLKIALRDVLGLNILALARGKRERTGRIRFVRPGYNPKWLRPVYFLVVIAILIYTGTWQLALLYWVLPLLTVMQLIVRWGAICEHEYNREGAAVMETTPLIELRWWEKLLLPNLNFSLHIYHHYFPGVAFSRLPLIHRMFKEAGLVDEQAVFKGYGAYFRYLTRHPQTGCSSTS</sequence>
<name>A0A4R2KYR9_9GAMM</name>
<keyword evidence="1" id="KW-1133">Transmembrane helix</keyword>
<evidence type="ECO:0000256" key="1">
    <source>
        <dbReference type="SAM" id="Phobius"/>
    </source>
</evidence>
<dbReference type="OrthoDB" id="9800167at2"/>
<reference evidence="3 4" key="1">
    <citation type="submission" date="2019-03" db="EMBL/GenBank/DDBJ databases">
        <title>Genomic Encyclopedia of Type Strains, Phase IV (KMG-IV): sequencing the most valuable type-strain genomes for metagenomic binning, comparative biology and taxonomic classification.</title>
        <authorList>
            <person name="Goeker M."/>
        </authorList>
    </citation>
    <scope>NUCLEOTIDE SEQUENCE [LARGE SCALE GENOMIC DNA]</scope>
    <source>
        <strain evidence="3 4">DSM 25287</strain>
    </source>
</reference>
<feature type="transmembrane region" description="Helical" evidence="1">
    <location>
        <begin position="90"/>
        <end position="112"/>
    </location>
</feature>
<evidence type="ECO:0000259" key="2">
    <source>
        <dbReference type="Pfam" id="PF00487"/>
    </source>
</evidence>
<dbReference type="EMBL" id="SLWY01000020">
    <property type="protein sequence ID" value="TCO79234.1"/>
    <property type="molecule type" value="Genomic_DNA"/>
</dbReference>
<feature type="transmembrane region" description="Helical" evidence="1">
    <location>
        <begin position="56"/>
        <end position="78"/>
    </location>
</feature>
<dbReference type="Pfam" id="PF00487">
    <property type="entry name" value="FA_desaturase"/>
    <property type="match status" value="1"/>
</dbReference>
<dbReference type="AlphaFoldDB" id="A0A4R2KYR9"/>